<dbReference type="InterPro" id="IPR029787">
    <property type="entry name" value="Nucleotide_cyclase"/>
</dbReference>
<organism evidence="4 5">
    <name type="scientific">Sphingomonas adhaesiva</name>
    <dbReference type="NCBI Taxonomy" id="28212"/>
    <lineage>
        <taxon>Bacteria</taxon>
        <taxon>Pseudomonadati</taxon>
        <taxon>Pseudomonadota</taxon>
        <taxon>Alphaproteobacteria</taxon>
        <taxon>Sphingomonadales</taxon>
        <taxon>Sphingomonadaceae</taxon>
        <taxon>Sphingomonas</taxon>
    </lineage>
</organism>
<dbReference type="GO" id="GO:0043709">
    <property type="term" value="P:cell adhesion involved in single-species biofilm formation"/>
    <property type="evidence" value="ECO:0007669"/>
    <property type="project" value="TreeGrafter"/>
</dbReference>
<evidence type="ECO:0000313" key="4">
    <source>
        <dbReference type="EMBL" id="PCG14516.1"/>
    </source>
</evidence>
<dbReference type="NCBIfam" id="TIGR00254">
    <property type="entry name" value="GGDEF"/>
    <property type="match status" value="1"/>
</dbReference>
<dbReference type="PANTHER" id="PTHR45138">
    <property type="entry name" value="REGULATORY COMPONENTS OF SENSORY TRANSDUCTION SYSTEM"/>
    <property type="match status" value="1"/>
</dbReference>
<dbReference type="Gene3D" id="3.30.70.270">
    <property type="match status" value="1"/>
</dbReference>
<dbReference type="SMART" id="SM00267">
    <property type="entry name" value="GGDEF"/>
    <property type="match status" value="1"/>
</dbReference>
<dbReference type="GO" id="GO:1902201">
    <property type="term" value="P:negative regulation of bacterial-type flagellum-dependent cell motility"/>
    <property type="evidence" value="ECO:0007669"/>
    <property type="project" value="TreeGrafter"/>
</dbReference>
<dbReference type="InterPro" id="IPR000160">
    <property type="entry name" value="GGDEF_dom"/>
</dbReference>
<dbReference type="PROSITE" id="PS50887">
    <property type="entry name" value="GGDEF"/>
    <property type="match status" value="1"/>
</dbReference>
<dbReference type="RefSeq" id="WP_096640780.1">
    <property type="nucleotide sequence ID" value="NZ_NWVC01000003.1"/>
</dbReference>
<gene>
    <name evidence="4" type="ORF">COA07_08265</name>
</gene>
<evidence type="ECO:0000256" key="2">
    <source>
        <dbReference type="SAM" id="MobiDB-lite"/>
    </source>
</evidence>
<feature type="domain" description="GGDEF" evidence="3">
    <location>
        <begin position="231"/>
        <end position="364"/>
    </location>
</feature>
<sequence length="364" mass="39629">MPTSVSPRHRLLAWLSPDAAGAPTVVADHDQPARDSGRGAVHRRLYDDIGEFLFRNGLAPSPTNFAVAHAYISGEDWDIAQAVAAHIQGGAPLLDDDVARILETRAADELTPEALAQLAQTLESGLVDYRLMIGESRSNATHFGDELDREAANLDSDPAGALHRIVTITREAVEKTRLMEEQLQRSQREADQLKADLESARRAAEQDHLTGLPNRRSFERHLREALAADGPPPTLALCDIDDFKQINDRFGHPAGDRVLKFVAGFLEGQLGKSALVSRYGGEEFACLFRDADTLEARDLLDAVRERLGARSLVNQETGEAMGSLTFSAGVAPVEGDRTAQAFHDADHALYTAKRSGKNMVIAAR</sequence>
<dbReference type="InterPro" id="IPR050469">
    <property type="entry name" value="Diguanylate_Cyclase"/>
</dbReference>
<dbReference type="GO" id="GO:0052621">
    <property type="term" value="F:diguanylate cyclase activity"/>
    <property type="evidence" value="ECO:0007669"/>
    <property type="project" value="UniProtKB-EC"/>
</dbReference>
<dbReference type="FunFam" id="3.30.70.270:FF:000001">
    <property type="entry name" value="Diguanylate cyclase domain protein"/>
    <property type="match status" value="1"/>
</dbReference>
<dbReference type="EC" id="2.7.7.65" evidence="1"/>
<keyword evidence="5" id="KW-1185">Reference proteome</keyword>
<dbReference type="PANTHER" id="PTHR45138:SF24">
    <property type="entry name" value="DIGUANYLATE CYCLASE DGCC-RELATED"/>
    <property type="match status" value="1"/>
</dbReference>
<reference evidence="4 5" key="1">
    <citation type="submission" date="2017-09" db="EMBL/GenBank/DDBJ databases">
        <title>Sphingomonas adhaesiva DSM 7418, whole genome shotgun sequence.</title>
        <authorList>
            <person name="Feng G."/>
            <person name="Zhu H."/>
        </authorList>
    </citation>
    <scope>NUCLEOTIDE SEQUENCE [LARGE SCALE GENOMIC DNA]</scope>
    <source>
        <strain evidence="4 5">DSM 7418</strain>
    </source>
</reference>
<evidence type="ECO:0000313" key="5">
    <source>
        <dbReference type="Proteomes" id="UP000218323"/>
    </source>
</evidence>
<dbReference type="EMBL" id="NWVC01000003">
    <property type="protein sequence ID" value="PCG14516.1"/>
    <property type="molecule type" value="Genomic_DNA"/>
</dbReference>
<dbReference type="AlphaFoldDB" id="A0A2A4I8K7"/>
<proteinExistence type="predicted"/>
<feature type="region of interest" description="Disordered" evidence="2">
    <location>
        <begin position="180"/>
        <end position="215"/>
    </location>
</feature>
<feature type="compositionally biased region" description="Basic and acidic residues" evidence="2">
    <location>
        <begin position="180"/>
        <end position="208"/>
    </location>
</feature>
<evidence type="ECO:0000256" key="1">
    <source>
        <dbReference type="ARBA" id="ARBA00012528"/>
    </source>
</evidence>
<accession>A0A2A4I8K7</accession>
<comment type="caution">
    <text evidence="4">The sequence shown here is derived from an EMBL/GenBank/DDBJ whole genome shotgun (WGS) entry which is preliminary data.</text>
</comment>
<dbReference type="InterPro" id="IPR043128">
    <property type="entry name" value="Rev_trsase/Diguanyl_cyclase"/>
</dbReference>
<dbReference type="SUPFAM" id="SSF55073">
    <property type="entry name" value="Nucleotide cyclase"/>
    <property type="match status" value="1"/>
</dbReference>
<dbReference type="Pfam" id="PF00990">
    <property type="entry name" value="GGDEF"/>
    <property type="match status" value="1"/>
</dbReference>
<dbReference type="GO" id="GO:0005886">
    <property type="term" value="C:plasma membrane"/>
    <property type="evidence" value="ECO:0007669"/>
    <property type="project" value="TreeGrafter"/>
</dbReference>
<protein>
    <recommendedName>
        <fullName evidence="1">diguanylate cyclase</fullName>
        <ecNumber evidence="1">2.7.7.65</ecNumber>
    </recommendedName>
</protein>
<dbReference type="CDD" id="cd01949">
    <property type="entry name" value="GGDEF"/>
    <property type="match status" value="1"/>
</dbReference>
<name>A0A2A4I8K7_9SPHN</name>
<dbReference type="Proteomes" id="UP000218323">
    <property type="component" value="Unassembled WGS sequence"/>
</dbReference>
<evidence type="ECO:0000259" key="3">
    <source>
        <dbReference type="PROSITE" id="PS50887"/>
    </source>
</evidence>